<proteinExistence type="predicted"/>
<dbReference type="Proteomes" id="UP000000845">
    <property type="component" value="Chromosome"/>
</dbReference>
<keyword evidence="4" id="KW-1185">Reference proteome</keyword>
<evidence type="ECO:0000313" key="4">
    <source>
        <dbReference type="Proteomes" id="UP000000845"/>
    </source>
</evidence>
<feature type="coiled-coil region" evidence="1">
    <location>
        <begin position="198"/>
        <end position="242"/>
    </location>
</feature>
<feature type="compositionally biased region" description="Basic and acidic residues" evidence="2">
    <location>
        <begin position="299"/>
        <end position="320"/>
    </location>
</feature>
<evidence type="ECO:0000256" key="2">
    <source>
        <dbReference type="SAM" id="MobiDB-lite"/>
    </source>
</evidence>
<organism evidence="3 4">
    <name type="scientific">Sebaldella termitidis (strain ATCC 33386 / NCTC 11300)</name>
    <dbReference type="NCBI Taxonomy" id="526218"/>
    <lineage>
        <taxon>Bacteria</taxon>
        <taxon>Fusobacteriati</taxon>
        <taxon>Fusobacteriota</taxon>
        <taxon>Fusobacteriia</taxon>
        <taxon>Fusobacteriales</taxon>
        <taxon>Leptotrichiaceae</taxon>
        <taxon>Sebaldella</taxon>
    </lineage>
</organism>
<feature type="region of interest" description="Disordered" evidence="2">
    <location>
        <begin position="297"/>
        <end position="320"/>
    </location>
</feature>
<evidence type="ECO:0008006" key="5">
    <source>
        <dbReference type="Google" id="ProtNLM"/>
    </source>
</evidence>
<sequence>MIRFNLGEMTHFEVTEEGFLRIKGYMLEADKYMDYYLESNQRIKEKINYQNLFNYNTVKSFEYKTVTLEHPEENGLLTMITNENVSKHKKGTIISVFEEDNKLGAILQVESKDAIDFINQKRASGEDIQLSAGYYANIVQINKDEYIQTNIVGNHVALLSGNGRAGTDIKLIYNYKEDGGNTMKFKWNGKEVDENTIYQEAVRLNQENEKNIKDLKDKTKEFNELKEDYDALLSERNDEEIKLKAQEVLNSEEYEKAKDDTKELMKAVIMNVNPTFNESEDIDEDQLIGVFNFCYESSENSKPDKKTKLNNDGKSEDTTERKKFNSGYFKKFRSKSKEEK</sequence>
<dbReference type="HOGENOM" id="CLU_816097_0_0_0"/>
<accession>D1AN78</accession>
<protein>
    <recommendedName>
        <fullName evidence="5">DUF2213 domain-containing protein</fullName>
    </recommendedName>
</protein>
<keyword evidence="1" id="KW-0175">Coiled coil</keyword>
<reference evidence="3 4" key="2">
    <citation type="journal article" date="2010" name="Stand. Genomic Sci.">
        <title>Complete genome sequence of Sebaldella termitidis type strain (NCTC 11300).</title>
        <authorList>
            <person name="Harmon-Smith M."/>
            <person name="Celia L."/>
            <person name="Chertkov O."/>
            <person name="Lapidus A."/>
            <person name="Copeland A."/>
            <person name="Glavina Del Rio T."/>
            <person name="Nolan M."/>
            <person name="Lucas S."/>
            <person name="Tice H."/>
            <person name="Cheng J.F."/>
            <person name="Han C."/>
            <person name="Detter J.C."/>
            <person name="Bruce D."/>
            <person name="Goodwin L."/>
            <person name="Pitluck S."/>
            <person name="Pati A."/>
            <person name="Liolios K."/>
            <person name="Ivanova N."/>
            <person name="Mavromatis K."/>
            <person name="Mikhailova N."/>
            <person name="Chen A."/>
            <person name="Palaniappan K."/>
            <person name="Land M."/>
            <person name="Hauser L."/>
            <person name="Chang Y.J."/>
            <person name="Jeffries C.D."/>
            <person name="Brettin T."/>
            <person name="Goker M."/>
            <person name="Beck B."/>
            <person name="Bristow J."/>
            <person name="Eisen J.A."/>
            <person name="Markowitz V."/>
            <person name="Hugenholtz P."/>
            <person name="Kyrpides N.C."/>
            <person name="Klenk H.P."/>
            <person name="Chen F."/>
        </authorList>
    </citation>
    <scope>NUCLEOTIDE SEQUENCE [LARGE SCALE GENOMIC DNA]</scope>
    <source>
        <strain evidence="4">ATCC 33386 / NCTC 11300</strain>
    </source>
</reference>
<dbReference type="eggNOG" id="COG3566">
    <property type="taxonomic scope" value="Bacteria"/>
</dbReference>
<evidence type="ECO:0000313" key="3">
    <source>
        <dbReference type="EMBL" id="ACZ09682.1"/>
    </source>
</evidence>
<dbReference type="Pfam" id="PF09979">
    <property type="entry name" value="DUF2213"/>
    <property type="match status" value="1"/>
</dbReference>
<evidence type="ECO:0000256" key="1">
    <source>
        <dbReference type="SAM" id="Coils"/>
    </source>
</evidence>
<dbReference type="STRING" id="526218.Sterm_2838"/>
<reference evidence="4" key="1">
    <citation type="submission" date="2009-09" db="EMBL/GenBank/DDBJ databases">
        <title>The complete chromosome of Sebaldella termitidis ATCC 33386.</title>
        <authorList>
            <consortium name="US DOE Joint Genome Institute (JGI-PGF)"/>
            <person name="Lucas S."/>
            <person name="Copeland A."/>
            <person name="Lapidus A."/>
            <person name="Glavina del Rio T."/>
            <person name="Dalin E."/>
            <person name="Tice H."/>
            <person name="Bruce D."/>
            <person name="Goodwin L."/>
            <person name="Pitluck S."/>
            <person name="Kyrpides N."/>
            <person name="Mavromatis K."/>
            <person name="Ivanova N."/>
            <person name="Mikhailova N."/>
            <person name="Sims D."/>
            <person name="Meincke L."/>
            <person name="Brettin T."/>
            <person name="Detter J.C."/>
            <person name="Han C."/>
            <person name="Larimer F."/>
            <person name="Land M."/>
            <person name="Hauser L."/>
            <person name="Markowitz V."/>
            <person name="Cheng J.F."/>
            <person name="Hugenholtz P."/>
            <person name="Woyke T."/>
            <person name="Wu D."/>
            <person name="Eisen J.A."/>
        </authorList>
    </citation>
    <scope>NUCLEOTIDE SEQUENCE [LARGE SCALE GENOMIC DNA]</scope>
    <source>
        <strain evidence="4">ATCC 33386 / NCTC 11300</strain>
    </source>
</reference>
<dbReference type="EMBL" id="CP001739">
    <property type="protein sequence ID" value="ACZ09682.1"/>
    <property type="molecule type" value="Genomic_DNA"/>
</dbReference>
<name>D1AN78_SEBTE</name>
<dbReference type="RefSeq" id="WP_012862276.1">
    <property type="nucleotide sequence ID" value="NC_013517.1"/>
</dbReference>
<dbReference type="AlphaFoldDB" id="D1AN78"/>
<dbReference type="KEGG" id="str:Sterm_2838"/>
<dbReference type="InterPro" id="IPR016913">
    <property type="entry name" value="UCP029215"/>
</dbReference>
<gene>
    <name evidence="3" type="ordered locus">Sterm_2838</name>
</gene>